<name>A0A6P2VEB1_BURL3</name>
<evidence type="ECO:0000313" key="4">
    <source>
        <dbReference type="Proteomes" id="UP000494110"/>
    </source>
</evidence>
<evidence type="ECO:0000259" key="1">
    <source>
        <dbReference type="Pfam" id="PF08887"/>
    </source>
</evidence>
<dbReference type="RefSeq" id="WP_175011429.1">
    <property type="nucleotide sequence ID" value="NZ_CABVQN010000004.1"/>
</dbReference>
<sequence length="216" mass="24535">MTDEDFELFIESFSEATSRVEVPRASLISYANKLPKKLLTYWATEGWGSYADGLFWVVNPEEYRDILDMWLESTIFQKVDNFHVIARTAFGKLYAWGERTGPSLTVSCPTHSLVAREQDLRGSLKNPELRVQTFFGSKTQSECDLKDESKQPLFKRALGKLGPLAPSEMYGFVPALIAGGRMNLDHLEKVKLDVHLTILRQLAPPKTPHLNFSIRL</sequence>
<reference evidence="3 4" key="1">
    <citation type="submission" date="2019-09" db="EMBL/GenBank/DDBJ databases">
        <authorList>
            <person name="Depoorter E."/>
        </authorList>
    </citation>
    <scope>NUCLEOTIDE SEQUENCE [LARGE SCALE GENOMIC DNA]</scope>
    <source>
        <strain evidence="3">R-39750</strain>
    </source>
</reference>
<dbReference type="InterPro" id="IPR014983">
    <property type="entry name" value="GAD-rel"/>
</dbReference>
<organism evidence="3 4">
    <name type="scientific">Burkholderia lata (strain ATCC 17760 / DSM 23089 / LMG 22485 / NCIMB 9086 / R18194 / 383)</name>
    <dbReference type="NCBI Taxonomy" id="482957"/>
    <lineage>
        <taxon>Bacteria</taxon>
        <taxon>Pseudomonadati</taxon>
        <taxon>Pseudomonadota</taxon>
        <taxon>Betaproteobacteria</taxon>
        <taxon>Burkholderiales</taxon>
        <taxon>Burkholderiaceae</taxon>
        <taxon>Burkholderia</taxon>
        <taxon>Burkholderia cepacia complex</taxon>
    </lineage>
</organism>
<dbReference type="AlphaFoldDB" id="A0A6P2VEB1"/>
<evidence type="ECO:0000259" key="2">
    <source>
        <dbReference type="Pfam" id="PF08906"/>
    </source>
</evidence>
<dbReference type="Pfam" id="PF08906">
    <property type="entry name" value="T6SS_Tdi1_C"/>
    <property type="match status" value="1"/>
</dbReference>
<evidence type="ECO:0008006" key="5">
    <source>
        <dbReference type="Google" id="ProtNLM"/>
    </source>
</evidence>
<feature type="domain" description="T6SS immunity protein Tdi1 C-terminal" evidence="2">
    <location>
        <begin position="131"/>
        <end position="202"/>
    </location>
</feature>
<accession>A0A6P2VEB1</accession>
<gene>
    <name evidence="3" type="ORF">BLA39750_01294</name>
</gene>
<dbReference type="InterPro" id="IPR015002">
    <property type="entry name" value="T6SS_Tdi1_C"/>
</dbReference>
<proteinExistence type="predicted"/>
<dbReference type="Pfam" id="PF08887">
    <property type="entry name" value="GAD-like"/>
    <property type="match status" value="1"/>
</dbReference>
<evidence type="ECO:0000313" key="3">
    <source>
        <dbReference type="EMBL" id="VWC82333.1"/>
    </source>
</evidence>
<feature type="domain" description="GAD-related" evidence="1">
    <location>
        <begin position="6"/>
        <end position="108"/>
    </location>
</feature>
<dbReference type="Proteomes" id="UP000494110">
    <property type="component" value="Unassembled WGS sequence"/>
</dbReference>
<protein>
    <recommendedName>
        <fullName evidence="5">GAD-like domain protein</fullName>
    </recommendedName>
</protein>
<dbReference type="EMBL" id="CABVQN010000004">
    <property type="protein sequence ID" value="VWC82333.1"/>
    <property type="molecule type" value="Genomic_DNA"/>
</dbReference>